<protein>
    <recommendedName>
        <fullName evidence="1">Spermatogenesis-associated protein 20-like TRX domain-containing protein</fullName>
    </recommendedName>
</protein>
<gene>
    <name evidence="2" type="ORF">DCO56_17150</name>
</gene>
<dbReference type="SUPFAM" id="SSF52833">
    <property type="entry name" value="Thioredoxin-like"/>
    <property type="match status" value="1"/>
</dbReference>
<feature type="domain" description="Spermatogenesis-associated protein 20-like TRX" evidence="1">
    <location>
        <begin position="51"/>
        <end position="158"/>
    </location>
</feature>
<name>A0A363NS27_9SPHI</name>
<dbReference type="Proteomes" id="UP000250831">
    <property type="component" value="Unassembled WGS sequence"/>
</dbReference>
<dbReference type="InterPro" id="IPR036249">
    <property type="entry name" value="Thioredoxin-like_sf"/>
</dbReference>
<reference evidence="2 3" key="1">
    <citation type="submission" date="2018-04" db="EMBL/GenBank/DDBJ databases">
        <title>Sphingobacterium sp. M46 Genome.</title>
        <authorList>
            <person name="Cheng J."/>
            <person name="Li Y."/>
        </authorList>
    </citation>
    <scope>NUCLEOTIDE SEQUENCE [LARGE SCALE GENOMIC DNA]</scope>
    <source>
        <strain evidence="2 3">M46</strain>
    </source>
</reference>
<dbReference type="AlphaFoldDB" id="A0A363NS27"/>
<dbReference type="Gene3D" id="3.40.30.10">
    <property type="entry name" value="Glutaredoxin"/>
    <property type="match status" value="1"/>
</dbReference>
<dbReference type="Pfam" id="PF03190">
    <property type="entry name" value="Thioredox_DsbH"/>
    <property type="match status" value="1"/>
</dbReference>
<dbReference type="EMBL" id="QCXX01000004">
    <property type="protein sequence ID" value="PUV23622.1"/>
    <property type="molecule type" value="Genomic_DNA"/>
</dbReference>
<sequence length="188" mass="22101">MGQHVREPLRSDSALVIFIKKLPFGEIDANKKTMKYCRKISMLLIALFYPLLHFGQERINWVSFEQLDSLLAVEPRETLIFIHTDWCSYCRKMEREIFTKQNLVTVINKNYYAVSLDAESVAEISFDQSIWKAESNRKKTGQYHPLALLLLQGKQMVFPSILRFDSEFRLKNIQQKYLNSKELGVFLE</sequence>
<evidence type="ECO:0000259" key="1">
    <source>
        <dbReference type="Pfam" id="PF03190"/>
    </source>
</evidence>
<accession>A0A363NS27</accession>
<dbReference type="InterPro" id="IPR004879">
    <property type="entry name" value="Ssp411-like_TRX"/>
</dbReference>
<comment type="caution">
    <text evidence="2">The sequence shown here is derived from an EMBL/GenBank/DDBJ whole genome shotgun (WGS) entry which is preliminary data.</text>
</comment>
<organism evidence="2 3">
    <name type="scientific">Sphingobacterium athyrii</name>
    <dbReference type="NCBI Taxonomy" id="2152717"/>
    <lineage>
        <taxon>Bacteria</taxon>
        <taxon>Pseudomonadati</taxon>
        <taxon>Bacteroidota</taxon>
        <taxon>Sphingobacteriia</taxon>
        <taxon>Sphingobacteriales</taxon>
        <taxon>Sphingobacteriaceae</taxon>
        <taxon>Sphingobacterium</taxon>
    </lineage>
</organism>
<proteinExistence type="predicted"/>
<dbReference type="OrthoDB" id="9811036at2"/>
<evidence type="ECO:0000313" key="2">
    <source>
        <dbReference type="EMBL" id="PUV23622.1"/>
    </source>
</evidence>
<evidence type="ECO:0000313" key="3">
    <source>
        <dbReference type="Proteomes" id="UP000250831"/>
    </source>
</evidence>
<keyword evidence="3" id="KW-1185">Reference proteome</keyword>